<dbReference type="AlphaFoldDB" id="A0A0F9U3S1"/>
<protein>
    <submittedName>
        <fullName evidence="1">Uncharacterized protein</fullName>
    </submittedName>
</protein>
<name>A0A0F9U3S1_9ZZZZ</name>
<accession>A0A0F9U3S1</accession>
<comment type="caution">
    <text evidence="1">The sequence shown here is derived from an EMBL/GenBank/DDBJ whole genome shotgun (WGS) entry which is preliminary data.</text>
</comment>
<dbReference type="EMBL" id="LAZR01000864">
    <property type="protein sequence ID" value="KKN55951.1"/>
    <property type="molecule type" value="Genomic_DNA"/>
</dbReference>
<sequence>MDIDKISMPVDKAKEEWKRYNDLLKGRRDKFLQDMKKSMFELKQGRELIDIYKVIEKAGVNKELQPKLAIARADWKEVYFVKQDTGRGFFSHDTFWDRSKGFVDIPANIFQHWVREKKTVTYKDGSTDQADTWQIENKELKTKVPIIPSHLMPDNDLKDYYILWEVDVWENSVPKQDDPILLKRITENLFVILGAWEVTELEQSIISGL</sequence>
<reference evidence="1" key="1">
    <citation type="journal article" date="2015" name="Nature">
        <title>Complex archaea that bridge the gap between prokaryotes and eukaryotes.</title>
        <authorList>
            <person name="Spang A."/>
            <person name="Saw J.H."/>
            <person name="Jorgensen S.L."/>
            <person name="Zaremba-Niedzwiedzka K."/>
            <person name="Martijn J."/>
            <person name="Lind A.E."/>
            <person name="van Eijk R."/>
            <person name="Schleper C."/>
            <person name="Guy L."/>
            <person name="Ettema T.J."/>
        </authorList>
    </citation>
    <scope>NUCLEOTIDE SEQUENCE</scope>
</reference>
<organism evidence="1">
    <name type="scientific">marine sediment metagenome</name>
    <dbReference type="NCBI Taxonomy" id="412755"/>
    <lineage>
        <taxon>unclassified sequences</taxon>
        <taxon>metagenomes</taxon>
        <taxon>ecological metagenomes</taxon>
    </lineage>
</organism>
<gene>
    <name evidence="1" type="ORF">LCGC14_0576930</name>
</gene>
<proteinExistence type="predicted"/>
<evidence type="ECO:0000313" key="1">
    <source>
        <dbReference type="EMBL" id="KKN55951.1"/>
    </source>
</evidence>